<reference evidence="1" key="1">
    <citation type="submission" date="2022-08" db="EMBL/GenBank/DDBJ databases">
        <authorList>
            <person name="Gutierrez-Valencia J."/>
        </authorList>
    </citation>
    <scope>NUCLEOTIDE SEQUENCE</scope>
</reference>
<proteinExistence type="predicted"/>
<sequence length="37" mass="4507">MKKRCSLFSRSSVPSLKRRWWFSHQHNPSSTSYLRKP</sequence>
<name>A0AAV0MK97_9ROSI</name>
<organism evidence="1 2">
    <name type="scientific">Linum tenue</name>
    <dbReference type="NCBI Taxonomy" id="586396"/>
    <lineage>
        <taxon>Eukaryota</taxon>
        <taxon>Viridiplantae</taxon>
        <taxon>Streptophyta</taxon>
        <taxon>Embryophyta</taxon>
        <taxon>Tracheophyta</taxon>
        <taxon>Spermatophyta</taxon>
        <taxon>Magnoliopsida</taxon>
        <taxon>eudicotyledons</taxon>
        <taxon>Gunneridae</taxon>
        <taxon>Pentapetalae</taxon>
        <taxon>rosids</taxon>
        <taxon>fabids</taxon>
        <taxon>Malpighiales</taxon>
        <taxon>Linaceae</taxon>
        <taxon>Linum</taxon>
    </lineage>
</organism>
<dbReference type="Proteomes" id="UP001154282">
    <property type="component" value="Unassembled WGS sequence"/>
</dbReference>
<accession>A0AAV0MK97</accession>
<evidence type="ECO:0000313" key="2">
    <source>
        <dbReference type="Proteomes" id="UP001154282"/>
    </source>
</evidence>
<keyword evidence="2" id="KW-1185">Reference proteome</keyword>
<evidence type="ECO:0000313" key="1">
    <source>
        <dbReference type="EMBL" id="CAI0446536.1"/>
    </source>
</evidence>
<comment type="caution">
    <text evidence="1">The sequence shown here is derived from an EMBL/GenBank/DDBJ whole genome shotgun (WGS) entry which is preliminary data.</text>
</comment>
<dbReference type="EMBL" id="CAMGYJ010000007">
    <property type="protein sequence ID" value="CAI0446536.1"/>
    <property type="molecule type" value="Genomic_DNA"/>
</dbReference>
<gene>
    <name evidence="1" type="ORF">LITE_LOCUS29052</name>
</gene>
<protein>
    <submittedName>
        <fullName evidence="1">Uncharacterized protein</fullName>
    </submittedName>
</protein>
<dbReference type="AlphaFoldDB" id="A0AAV0MK97"/>